<evidence type="ECO:0000313" key="2">
    <source>
        <dbReference type="EMBL" id="KAA1098573.1"/>
    </source>
</evidence>
<protein>
    <submittedName>
        <fullName evidence="2">Uncharacterized protein</fullName>
    </submittedName>
</protein>
<dbReference type="OrthoDB" id="10553616at2759"/>
<dbReference type="Proteomes" id="UP000324748">
    <property type="component" value="Unassembled WGS sequence"/>
</dbReference>
<keyword evidence="3" id="KW-1185">Reference proteome</keyword>
<accession>A0A5B0PBT8</accession>
<comment type="caution">
    <text evidence="2">The sequence shown here is derived from an EMBL/GenBank/DDBJ whole genome shotgun (WGS) entry which is preliminary data.</text>
</comment>
<evidence type="ECO:0000256" key="1">
    <source>
        <dbReference type="SAM" id="SignalP"/>
    </source>
</evidence>
<reference evidence="2 3" key="1">
    <citation type="submission" date="2019-05" db="EMBL/GenBank/DDBJ databases">
        <title>Emergence of the Ug99 lineage of the wheat stem rust pathogen through somatic hybridization.</title>
        <authorList>
            <person name="Li F."/>
            <person name="Upadhyaya N.M."/>
            <person name="Sperschneider J."/>
            <person name="Matny O."/>
            <person name="Nguyen-Phuc H."/>
            <person name="Mago R."/>
            <person name="Raley C."/>
            <person name="Miller M.E."/>
            <person name="Silverstein K.A.T."/>
            <person name="Henningsen E."/>
            <person name="Hirsch C.D."/>
            <person name="Visser B."/>
            <person name="Pretorius Z.A."/>
            <person name="Steffenson B.J."/>
            <person name="Schwessinger B."/>
            <person name="Dodds P.N."/>
            <person name="Figueroa M."/>
        </authorList>
    </citation>
    <scope>NUCLEOTIDE SEQUENCE [LARGE SCALE GENOMIC DNA]</scope>
    <source>
        <strain evidence="2">21-0</strain>
    </source>
</reference>
<sequence>MLFLLIHEVCLTFLACLWRNLIIFPVPTWMESMGYGVVDLVSSLELSMFVPVGPELFRACHIFGLIIVNTQSFARLSPSTHLRETDVLALFCECAKVSTLYGTHACLSCIGYGPGCEVTHVAGLLKSRGKLSEARQTVDQSKPLFIHSNRYSPGTFPSLRTLDWRPPTSRPLVGVVCRKYLKPKRSEARRTYPLPVTCNLGGIKLTCWNDRTSNQSQARFPPIISAILNVLHTKHPSHWFPLAGASLDSELVDMNIP</sequence>
<organism evidence="2 3">
    <name type="scientific">Puccinia graminis f. sp. tritici</name>
    <dbReference type="NCBI Taxonomy" id="56615"/>
    <lineage>
        <taxon>Eukaryota</taxon>
        <taxon>Fungi</taxon>
        <taxon>Dikarya</taxon>
        <taxon>Basidiomycota</taxon>
        <taxon>Pucciniomycotina</taxon>
        <taxon>Pucciniomycetes</taxon>
        <taxon>Pucciniales</taxon>
        <taxon>Pucciniaceae</taxon>
        <taxon>Puccinia</taxon>
    </lineage>
</organism>
<dbReference type="AlphaFoldDB" id="A0A5B0PBT8"/>
<proteinExistence type="predicted"/>
<name>A0A5B0PBT8_PUCGR</name>
<dbReference type="EMBL" id="VSWC01000066">
    <property type="protein sequence ID" value="KAA1098573.1"/>
    <property type="molecule type" value="Genomic_DNA"/>
</dbReference>
<evidence type="ECO:0000313" key="3">
    <source>
        <dbReference type="Proteomes" id="UP000324748"/>
    </source>
</evidence>
<feature type="chain" id="PRO_5022694990" evidence="1">
    <location>
        <begin position="17"/>
        <end position="257"/>
    </location>
</feature>
<keyword evidence="1" id="KW-0732">Signal</keyword>
<feature type="signal peptide" evidence="1">
    <location>
        <begin position="1"/>
        <end position="16"/>
    </location>
</feature>
<gene>
    <name evidence="2" type="ORF">PGT21_036577</name>
</gene>